<dbReference type="PANTHER" id="PTHR33515">
    <property type="entry name" value="RIBOSOME-BINDING FACTOR A, CHLOROPLASTIC-RELATED"/>
    <property type="match status" value="1"/>
</dbReference>
<evidence type="ECO:0000256" key="2">
    <source>
        <dbReference type="HAMAP-Rule" id="MF_00003"/>
    </source>
</evidence>
<reference evidence="3 4" key="1">
    <citation type="journal article" date="2020" name="Microorganisms">
        <title>Osmotic Adaptation and Compatible Solute Biosynthesis of Phototrophic Bacteria as Revealed from Genome Analyses.</title>
        <authorList>
            <person name="Imhoff J.F."/>
            <person name="Rahn T."/>
            <person name="Kunzel S."/>
            <person name="Keller A."/>
            <person name="Neulinger S.C."/>
        </authorList>
    </citation>
    <scope>NUCLEOTIDE SEQUENCE [LARGE SCALE GENOMIC DNA]</scope>
    <source>
        <strain evidence="3 4">DSM 15116</strain>
    </source>
</reference>
<dbReference type="Gene3D" id="3.30.300.20">
    <property type="match status" value="1"/>
</dbReference>
<gene>
    <name evidence="2" type="primary">rbfA</name>
    <name evidence="3" type="ORF">CKO13_08495</name>
</gene>
<keyword evidence="1 2" id="KW-0690">Ribosome biogenesis</keyword>
<keyword evidence="2" id="KW-0963">Cytoplasm</keyword>
<dbReference type="InterPro" id="IPR023799">
    <property type="entry name" value="RbfA_dom_sf"/>
</dbReference>
<name>A0ABS1E6E3_9GAMM</name>
<dbReference type="HAMAP" id="MF_00003">
    <property type="entry name" value="RbfA"/>
    <property type="match status" value="1"/>
</dbReference>
<dbReference type="NCBIfam" id="TIGR00082">
    <property type="entry name" value="rbfA"/>
    <property type="match status" value="1"/>
</dbReference>
<dbReference type="PROSITE" id="PS01319">
    <property type="entry name" value="RBFA"/>
    <property type="match status" value="1"/>
</dbReference>
<dbReference type="InterPro" id="IPR020053">
    <property type="entry name" value="Ribosome-bd_factorA_CS"/>
</dbReference>
<comment type="function">
    <text evidence="2">One of several proteins that assist in the late maturation steps of the functional core of the 30S ribosomal subunit. Associates with free 30S ribosomal subunits (but not with 30S subunits that are part of 70S ribosomes or polysomes). Required for efficient processing of 16S rRNA. May interact with the 5'-terminal helix region of 16S rRNA.</text>
</comment>
<proteinExistence type="inferred from homology"/>
<dbReference type="EMBL" id="NRSH01000094">
    <property type="protein sequence ID" value="MBK1727058.1"/>
    <property type="molecule type" value="Genomic_DNA"/>
</dbReference>
<evidence type="ECO:0000313" key="4">
    <source>
        <dbReference type="Proteomes" id="UP000738126"/>
    </source>
</evidence>
<dbReference type="RefSeq" id="WP_200259556.1">
    <property type="nucleotide sequence ID" value="NZ_NRSH01000094.1"/>
</dbReference>
<comment type="similarity">
    <text evidence="2">Belongs to the RbfA family.</text>
</comment>
<comment type="subunit">
    <text evidence="2">Monomer. Binds 30S ribosomal subunits, but not 50S ribosomal subunits or 70S ribosomes.</text>
</comment>
<dbReference type="Pfam" id="PF02033">
    <property type="entry name" value="RBFA"/>
    <property type="match status" value="1"/>
</dbReference>
<dbReference type="Proteomes" id="UP000738126">
    <property type="component" value="Unassembled WGS sequence"/>
</dbReference>
<dbReference type="PANTHER" id="PTHR33515:SF1">
    <property type="entry name" value="RIBOSOME-BINDING FACTOR A, CHLOROPLASTIC-RELATED"/>
    <property type="match status" value="1"/>
</dbReference>
<sequence length="130" mass="14380">MPKDYPRSRRIAEQLRRELAEVIRADVDDPRVGPVTLSEVQVSRDLGHATVYVSVLGAEAEAVEACVAVLNEARGFLRSRVAGRIRVKRMPQLRFAHDTAFDRGARLSALIDELAAERGEDDASNEPGKE</sequence>
<keyword evidence="4" id="KW-1185">Reference proteome</keyword>
<protein>
    <recommendedName>
        <fullName evidence="2">Ribosome-binding factor A</fullName>
    </recommendedName>
</protein>
<dbReference type="InterPro" id="IPR015946">
    <property type="entry name" value="KH_dom-like_a/b"/>
</dbReference>
<accession>A0ABS1E6E3</accession>
<evidence type="ECO:0000256" key="1">
    <source>
        <dbReference type="ARBA" id="ARBA00022517"/>
    </source>
</evidence>
<comment type="subcellular location">
    <subcellularLocation>
        <location evidence="2">Cytoplasm</location>
    </subcellularLocation>
</comment>
<organism evidence="3 4">
    <name type="scientific">Halorhodospira neutriphila</name>
    <dbReference type="NCBI Taxonomy" id="168379"/>
    <lineage>
        <taxon>Bacteria</taxon>
        <taxon>Pseudomonadati</taxon>
        <taxon>Pseudomonadota</taxon>
        <taxon>Gammaproteobacteria</taxon>
        <taxon>Chromatiales</taxon>
        <taxon>Ectothiorhodospiraceae</taxon>
        <taxon>Halorhodospira</taxon>
    </lineage>
</organism>
<dbReference type="SUPFAM" id="SSF89919">
    <property type="entry name" value="Ribosome-binding factor A, RbfA"/>
    <property type="match status" value="1"/>
</dbReference>
<evidence type="ECO:0000313" key="3">
    <source>
        <dbReference type="EMBL" id="MBK1727058.1"/>
    </source>
</evidence>
<dbReference type="InterPro" id="IPR000238">
    <property type="entry name" value="RbfA"/>
</dbReference>
<comment type="caution">
    <text evidence="3">The sequence shown here is derived from an EMBL/GenBank/DDBJ whole genome shotgun (WGS) entry which is preliminary data.</text>
</comment>